<dbReference type="InterPro" id="IPR015892">
    <property type="entry name" value="Carbonic_anhydrase_CS"/>
</dbReference>
<dbReference type="Proteomes" id="UP000199229">
    <property type="component" value="Unassembled WGS sequence"/>
</dbReference>
<dbReference type="PANTHER" id="PTHR11002:SF76">
    <property type="entry name" value="CARBONIC ANHYDRASE"/>
    <property type="match status" value="1"/>
</dbReference>
<comment type="cofactor">
    <cofactor evidence="9">
        <name>Zn(2+)</name>
        <dbReference type="ChEBI" id="CHEBI:29105"/>
    </cofactor>
    <text evidence="9">Binds 1 zinc ion per subunit.</text>
</comment>
<comment type="function">
    <text evidence="10">Reversible hydration of carbon dioxide.</text>
</comment>
<dbReference type="InterPro" id="IPR045066">
    <property type="entry name" value="Beta_CA_cladeB"/>
</dbReference>
<organism evidence="11 12">
    <name type="scientific">Methylobacterium gossipiicola</name>
    <dbReference type="NCBI Taxonomy" id="582675"/>
    <lineage>
        <taxon>Bacteria</taxon>
        <taxon>Pseudomonadati</taxon>
        <taxon>Pseudomonadota</taxon>
        <taxon>Alphaproteobacteria</taxon>
        <taxon>Hyphomicrobiales</taxon>
        <taxon>Methylobacteriaceae</taxon>
        <taxon>Methylobacterium</taxon>
    </lineage>
</organism>
<evidence type="ECO:0000256" key="8">
    <source>
        <dbReference type="ARBA" id="ARBA00048348"/>
    </source>
</evidence>
<keyword evidence="12" id="KW-1185">Reference proteome</keyword>
<feature type="binding site" evidence="9">
    <location>
        <position position="48"/>
    </location>
    <ligand>
        <name>Zn(2+)</name>
        <dbReference type="ChEBI" id="CHEBI:29105"/>
    </ligand>
</feature>
<dbReference type="SMART" id="SM00947">
    <property type="entry name" value="Pro_CA"/>
    <property type="match status" value="1"/>
</dbReference>
<evidence type="ECO:0000313" key="11">
    <source>
        <dbReference type="EMBL" id="SFG60070.1"/>
    </source>
</evidence>
<evidence type="ECO:0000313" key="12">
    <source>
        <dbReference type="Proteomes" id="UP000199229"/>
    </source>
</evidence>
<dbReference type="GO" id="GO:0004089">
    <property type="term" value="F:carbonate dehydratase activity"/>
    <property type="evidence" value="ECO:0007669"/>
    <property type="project" value="UniProtKB-UniRule"/>
</dbReference>
<accession>A0A1I2T5I0</accession>
<evidence type="ECO:0000256" key="4">
    <source>
        <dbReference type="ARBA" id="ARBA00022723"/>
    </source>
</evidence>
<protein>
    <recommendedName>
        <fullName evidence="3 10">Carbonic anhydrase</fullName>
        <ecNumber evidence="2 10">4.2.1.1</ecNumber>
    </recommendedName>
    <alternativeName>
        <fullName evidence="7 10">Carbonate dehydratase</fullName>
    </alternativeName>
</protein>
<dbReference type="FunFam" id="3.40.1050.10:FF:000003">
    <property type="entry name" value="Carbonic anhydrase"/>
    <property type="match status" value="1"/>
</dbReference>
<keyword evidence="5 9" id="KW-0862">Zinc</keyword>
<dbReference type="Gene3D" id="3.40.1050.10">
    <property type="entry name" value="Carbonic anhydrase"/>
    <property type="match status" value="1"/>
</dbReference>
<comment type="catalytic activity">
    <reaction evidence="8 10">
        <text>hydrogencarbonate + H(+) = CO2 + H2O</text>
        <dbReference type="Rhea" id="RHEA:10748"/>
        <dbReference type="ChEBI" id="CHEBI:15377"/>
        <dbReference type="ChEBI" id="CHEBI:15378"/>
        <dbReference type="ChEBI" id="CHEBI:16526"/>
        <dbReference type="ChEBI" id="CHEBI:17544"/>
        <dbReference type="EC" id="4.2.1.1"/>
    </reaction>
</comment>
<feature type="binding site" evidence="9">
    <location>
        <position position="112"/>
    </location>
    <ligand>
        <name>Zn(2+)</name>
        <dbReference type="ChEBI" id="CHEBI:29105"/>
    </ligand>
</feature>
<dbReference type="InterPro" id="IPR036874">
    <property type="entry name" value="Carbonic_anhydrase_sf"/>
</dbReference>
<dbReference type="PROSITE" id="PS00705">
    <property type="entry name" value="PROK_CO2_ANHYDRASE_2"/>
    <property type="match status" value="1"/>
</dbReference>
<dbReference type="InterPro" id="IPR001765">
    <property type="entry name" value="Carbonic_anhydrase"/>
</dbReference>
<name>A0A1I2T5I0_9HYPH</name>
<dbReference type="RefSeq" id="WP_244528630.1">
    <property type="nucleotide sequence ID" value="NZ_FOPM01000006.1"/>
</dbReference>
<gene>
    <name evidence="11" type="ORF">SAMN05192565_106126</name>
</gene>
<proteinExistence type="inferred from homology"/>
<evidence type="ECO:0000256" key="10">
    <source>
        <dbReference type="RuleBase" id="RU003956"/>
    </source>
</evidence>
<feature type="binding site" evidence="9">
    <location>
        <position position="109"/>
    </location>
    <ligand>
        <name>Zn(2+)</name>
        <dbReference type="ChEBI" id="CHEBI:29105"/>
    </ligand>
</feature>
<dbReference type="GO" id="GO:0008270">
    <property type="term" value="F:zinc ion binding"/>
    <property type="evidence" value="ECO:0007669"/>
    <property type="project" value="UniProtKB-UniRule"/>
</dbReference>
<comment type="similarity">
    <text evidence="1 10">Belongs to the beta-class carbonic anhydrase family.</text>
</comment>
<dbReference type="EC" id="4.2.1.1" evidence="2 10"/>
<sequence length="231" mass="25120">MTMQQAPTFPEALKDGYRAFREGRLPDEAKRYAKLAKGQSPEVLLIGCCDSRVSPEVIFDASPGELFVVRNVANIVPPCEQGGEYHGTSAAIEFAVEGLQVKHIVVMGHATCGGIKAFANPPAPLSQGDFIGKWVSLVAPAADRVKQDREAPDYLTHLEYAMVAQSLDNLLTFPFIRKRVEAGELQLHGAHFGIERGELYVRDPETGEFKPAVDSDGQAIRPSALINCNDA</sequence>
<evidence type="ECO:0000256" key="9">
    <source>
        <dbReference type="PIRSR" id="PIRSR601765-1"/>
    </source>
</evidence>
<keyword evidence="4 9" id="KW-0479">Metal-binding</keyword>
<evidence type="ECO:0000256" key="6">
    <source>
        <dbReference type="ARBA" id="ARBA00023239"/>
    </source>
</evidence>
<dbReference type="EMBL" id="FOPM01000006">
    <property type="protein sequence ID" value="SFG60070.1"/>
    <property type="molecule type" value="Genomic_DNA"/>
</dbReference>
<dbReference type="AlphaFoldDB" id="A0A1I2T5I0"/>
<dbReference type="PANTHER" id="PTHR11002">
    <property type="entry name" value="CARBONIC ANHYDRASE"/>
    <property type="match status" value="1"/>
</dbReference>
<reference evidence="12" key="1">
    <citation type="submission" date="2016-10" db="EMBL/GenBank/DDBJ databases">
        <authorList>
            <person name="Varghese N."/>
            <person name="Submissions S."/>
        </authorList>
    </citation>
    <scope>NUCLEOTIDE SEQUENCE [LARGE SCALE GENOMIC DNA]</scope>
    <source>
        <strain evidence="12">Gh-105</strain>
    </source>
</reference>
<dbReference type="Pfam" id="PF00484">
    <property type="entry name" value="Pro_CA"/>
    <property type="match status" value="1"/>
</dbReference>
<feature type="binding site" evidence="9">
    <location>
        <position position="50"/>
    </location>
    <ligand>
        <name>Zn(2+)</name>
        <dbReference type="ChEBI" id="CHEBI:29105"/>
    </ligand>
</feature>
<dbReference type="GO" id="GO:0015976">
    <property type="term" value="P:carbon utilization"/>
    <property type="evidence" value="ECO:0007669"/>
    <property type="project" value="InterPro"/>
</dbReference>
<evidence type="ECO:0000256" key="1">
    <source>
        <dbReference type="ARBA" id="ARBA00006217"/>
    </source>
</evidence>
<evidence type="ECO:0000256" key="7">
    <source>
        <dbReference type="ARBA" id="ARBA00031969"/>
    </source>
</evidence>
<evidence type="ECO:0000256" key="5">
    <source>
        <dbReference type="ARBA" id="ARBA00022833"/>
    </source>
</evidence>
<evidence type="ECO:0000256" key="2">
    <source>
        <dbReference type="ARBA" id="ARBA00012925"/>
    </source>
</evidence>
<dbReference type="STRING" id="582675.SAMN05192565_106126"/>
<evidence type="ECO:0000256" key="3">
    <source>
        <dbReference type="ARBA" id="ARBA00014628"/>
    </source>
</evidence>
<dbReference type="CDD" id="cd00884">
    <property type="entry name" value="beta_CA_cladeB"/>
    <property type="match status" value="1"/>
</dbReference>
<dbReference type="SUPFAM" id="SSF53056">
    <property type="entry name" value="beta-carbonic anhydrase, cab"/>
    <property type="match status" value="1"/>
</dbReference>
<keyword evidence="6 10" id="KW-0456">Lyase</keyword>